<gene>
    <name evidence="1" type="ORF">MRB53_015074</name>
</gene>
<sequence>MGLCNFDVSGATWPLLDPGSSLPVNFLRRSLFLRVWRRERLDEKLGISGAAGPTYSCLGRKCPRLLSLALGAVEMAPITVYSLLQAAVATSRQ</sequence>
<protein>
    <submittedName>
        <fullName evidence="1">Uncharacterized protein</fullName>
    </submittedName>
</protein>
<reference evidence="1 2" key="1">
    <citation type="journal article" date="2022" name="Hortic Res">
        <title>A haplotype resolved chromosomal level avocado genome allows analysis of novel avocado genes.</title>
        <authorList>
            <person name="Nath O."/>
            <person name="Fletcher S.J."/>
            <person name="Hayward A."/>
            <person name="Shaw L.M."/>
            <person name="Masouleh A.K."/>
            <person name="Furtado A."/>
            <person name="Henry R.J."/>
            <person name="Mitter N."/>
        </authorList>
    </citation>
    <scope>NUCLEOTIDE SEQUENCE [LARGE SCALE GENOMIC DNA]</scope>
    <source>
        <strain evidence="2">cv. Hass</strain>
    </source>
</reference>
<evidence type="ECO:0000313" key="1">
    <source>
        <dbReference type="EMBL" id="KAJ8618888.1"/>
    </source>
</evidence>
<comment type="caution">
    <text evidence="1">The sequence shown here is derived from an EMBL/GenBank/DDBJ whole genome shotgun (WGS) entry which is preliminary data.</text>
</comment>
<evidence type="ECO:0000313" key="2">
    <source>
        <dbReference type="Proteomes" id="UP001234297"/>
    </source>
</evidence>
<dbReference type="Proteomes" id="UP001234297">
    <property type="component" value="Chromosome 4"/>
</dbReference>
<dbReference type="EMBL" id="CM056812">
    <property type="protein sequence ID" value="KAJ8618888.1"/>
    <property type="molecule type" value="Genomic_DNA"/>
</dbReference>
<name>A0ACC2KCU1_PERAE</name>
<accession>A0ACC2KCU1</accession>
<organism evidence="1 2">
    <name type="scientific">Persea americana</name>
    <name type="common">Avocado</name>
    <dbReference type="NCBI Taxonomy" id="3435"/>
    <lineage>
        <taxon>Eukaryota</taxon>
        <taxon>Viridiplantae</taxon>
        <taxon>Streptophyta</taxon>
        <taxon>Embryophyta</taxon>
        <taxon>Tracheophyta</taxon>
        <taxon>Spermatophyta</taxon>
        <taxon>Magnoliopsida</taxon>
        <taxon>Magnoliidae</taxon>
        <taxon>Laurales</taxon>
        <taxon>Lauraceae</taxon>
        <taxon>Persea</taxon>
    </lineage>
</organism>
<keyword evidence="2" id="KW-1185">Reference proteome</keyword>
<proteinExistence type="predicted"/>